<proteinExistence type="predicted"/>
<sequence>MATTGEKPGRGTYKCKVCGTTVTLDDITDTLPPCPKCNNTTFDRIA</sequence>
<dbReference type="InterPro" id="IPR009912">
    <property type="entry name" value="DUF1451"/>
</dbReference>
<dbReference type="Pfam" id="PF07295">
    <property type="entry name" value="DUF1451"/>
    <property type="match status" value="1"/>
</dbReference>
<gene>
    <name evidence="1" type="ORF">S01H4_04703</name>
</gene>
<organism evidence="1">
    <name type="scientific">marine sediment metagenome</name>
    <dbReference type="NCBI Taxonomy" id="412755"/>
    <lineage>
        <taxon>unclassified sequences</taxon>
        <taxon>metagenomes</taxon>
        <taxon>ecological metagenomes</taxon>
    </lineage>
</organism>
<dbReference type="EMBL" id="BART01001286">
    <property type="protein sequence ID" value="GAG66030.1"/>
    <property type="molecule type" value="Genomic_DNA"/>
</dbReference>
<name>X0Z9K3_9ZZZZ</name>
<dbReference type="Gene3D" id="2.20.28.30">
    <property type="entry name" value="RNA polymerase ii, chain L"/>
    <property type="match status" value="1"/>
</dbReference>
<evidence type="ECO:0000313" key="1">
    <source>
        <dbReference type="EMBL" id="GAG66030.1"/>
    </source>
</evidence>
<dbReference type="AlphaFoldDB" id="X0Z9K3"/>
<protein>
    <recommendedName>
        <fullName evidence="2">Rubredoxin-like domain-containing protein</fullName>
    </recommendedName>
</protein>
<evidence type="ECO:0008006" key="2">
    <source>
        <dbReference type="Google" id="ProtNLM"/>
    </source>
</evidence>
<comment type="caution">
    <text evidence="1">The sequence shown here is derived from an EMBL/GenBank/DDBJ whole genome shotgun (WGS) entry which is preliminary data.</text>
</comment>
<accession>X0Z9K3</accession>
<reference evidence="1" key="1">
    <citation type="journal article" date="2014" name="Front. Microbiol.">
        <title>High frequency of phylogenetically diverse reductive dehalogenase-homologous genes in deep subseafloor sedimentary metagenomes.</title>
        <authorList>
            <person name="Kawai M."/>
            <person name="Futagami T."/>
            <person name="Toyoda A."/>
            <person name="Takaki Y."/>
            <person name="Nishi S."/>
            <person name="Hori S."/>
            <person name="Arai W."/>
            <person name="Tsubouchi T."/>
            <person name="Morono Y."/>
            <person name="Uchiyama I."/>
            <person name="Ito T."/>
            <person name="Fujiyama A."/>
            <person name="Inagaki F."/>
            <person name="Takami H."/>
        </authorList>
    </citation>
    <scope>NUCLEOTIDE SEQUENCE</scope>
    <source>
        <strain evidence="1">Expedition CK06-06</strain>
    </source>
</reference>